<dbReference type="Pfam" id="PF01565">
    <property type="entry name" value="FAD_binding_4"/>
    <property type="match status" value="1"/>
</dbReference>
<dbReference type="InterPro" id="IPR016164">
    <property type="entry name" value="FAD-linked_Oxase-like_C"/>
</dbReference>
<dbReference type="EMBL" id="VKKZ01000019">
    <property type="protein sequence ID" value="KAA6435813.1"/>
    <property type="molecule type" value="Genomic_DNA"/>
</dbReference>
<evidence type="ECO:0000259" key="9">
    <source>
        <dbReference type="PROSITE" id="PS51387"/>
    </source>
</evidence>
<dbReference type="InterPro" id="IPR016166">
    <property type="entry name" value="FAD-bd_PCMH"/>
</dbReference>
<name>A0A5M8QMH6_9BACT</name>
<dbReference type="GO" id="GO:0046872">
    <property type="term" value="F:metal ion binding"/>
    <property type="evidence" value="ECO:0007669"/>
    <property type="project" value="UniProtKB-KW"/>
</dbReference>
<dbReference type="InterPro" id="IPR016171">
    <property type="entry name" value="Vanillyl_alc_oxidase_C-sub2"/>
</dbReference>
<dbReference type="PROSITE" id="PS51387">
    <property type="entry name" value="FAD_PCMH"/>
    <property type="match status" value="1"/>
</dbReference>
<evidence type="ECO:0000313" key="10">
    <source>
        <dbReference type="EMBL" id="KAA6435813.1"/>
    </source>
</evidence>
<dbReference type="PANTHER" id="PTHR11748:SF119">
    <property type="entry name" value="D-2-HYDROXYGLUTARATE DEHYDROGENASE"/>
    <property type="match status" value="1"/>
</dbReference>
<dbReference type="SUPFAM" id="SSF46548">
    <property type="entry name" value="alpha-helical ferredoxin"/>
    <property type="match status" value="1"/>
</dbReference>
<keyword evidence="2" id="KW-0285">Flavoprotein</keyword>
<dbReference type="Proteomes" id="UP001570846">
    <property type="component" value="Unassembled WGS sequence"/>
</dbReference>
<comment type="cofactor">
    <cofactor evidence="1">
        <name>FAD</name>
        <dbReference type="ChEBI" id="CHEBI:57692"/>
    </cofactor>
</comment>
<evidence type="ECO:0000256" key="3">
    <source>
        <dbReference type="ARBA" id="ARBA00022723"/>
    </source>
</evidence>
<reference evidence="11 13" key="3">
    <citation type="submission" date="2024-08" db="EMBL/GenBank/DDBJ databases">
        <authorList>
            <person name="Wei W."/>
        </authorList>
    </citation>
    <scope>NUCLEOTIDE SEQUENCE [LARGE SCALE GENOMIC DNA]</scope>
    <source>
        <strain evidence="11 13">XU2</strain>
    </source>
</reference>
<dbReference type="Proteomes" id="UP000323866">
    <property type="component" value="Unassembled WGS sequence"/>
</dbReference>
<evidence type="ECO:0000256" key="6">
    <source>
        <dbReference type="ARBA" id="ARBA00023004"/>
    </source>
</evidence>
<dbReference type="SUPFAM" id="SSF56176">
    <property type="entry name" value="FAD-binding/transporter-associated domain-like"/>
    <property type="match status" value="1"/>
</dbReference>
<sequence length="988" mass="108885">MTSAPSPSAFSELDATLTGELFYDNASSLHQAQKMVYATDASVYQEKPVAVAVPQTQEDLKALIQFANRHQITLIPRAAGTSLAGQVVGNGLVVDISKYFTQILEINPQEQWVRVQPGVIRDDLNAALRPHGLLFGPETSTASRAMVGGMIGNNSCGLHSIVWGDTRTHLLSAKVLLSDGSEAEFKPLTHAELQQKLALQNLEGDIYRKTYGLISNPVNRALIQENYPKKTLTRRNTGYALDFLVDEGAGPEGQTTLDLCKLLAGSEGTLAFVTEAKLNLIPLPPKEEGLVCVHFNSLLEALEANIIILKHHPMSSELVDKYIMDFTKGHRTYDANRFFIEGDPAALLMVEFMADSQDTITQKAEALIADLKAAGLGYAYPVVRGALTKPVWDVRKAGLGLIRNLPGDTQPVNLIEDCAVSPEDLPAYVTELQQLLEKHQLQASYYAHAGAGELHVEPMINLKTEAGKQVFRQVLEETTVLVKKYNGSLSGEHGDGRLRGEFIPLALGPEVYALLKEVKQIFDPKHVFNAGKIVDTPPMNEFLRYEEKINQQIIPVETLFDFSKQEGILRLAEKCSGSGDCRKTHVSGGTMCPSYMATRQEKDTTRARANILRQFLTNSDKVNKFDHKEIKEVMDLCLSCKACKSECPSSVDVAKMKAEFLQHYHDANGIPLRTRMIGNFTKMQQMASLVPSVYNFMISNPVTSNLIKKTVGFATKRSLPEVGATTLKSWFKKWEKENAAQIKNGKPVLLFCDEFTNYNDVEIGQTTVKLLTALGYRVQLPEHLESGRTYLSKGLVREAKKIAERNVLLLGKAMATGIPLLGIEPSAILTLRDEYLDLVPADLVPLAQTVAAQSFLLEEFLQKEAESGNITAAAFTQEKKHIKLHGHCYQKALQVLTPTQKILSLPQNYEVEMIPSGCCGMAGSFGYEAEHYDVSMQIGELVLFPAVRNAAPEVLIAAAGTSCRHQIKDGTAKKALHPAEILWQALKK</sequence>
<gene>
    <name evidence="11" type="ORF">ACD591_02825</name>
    <name evidence="10" type="ORF">FOE74_07730</name>
</gene>
<evidence type="ECO:0000256" key="5">
    <source>
        <dbReference type="ARBA" id="ARBA00023002"/>
    </source>
</evidence>
<dbReference type="Gene3D" id="1.10.45.10">
    <property type="entry name" value="Vanillyl-alcohol Oxidase, Chain A, domain 4"/>
    <property type="match status" value="1"/>
</dbReference>
<evidence type="ECO:0000256" key="7">
    <source>
        <dbReference type="ARBA" id="ARBA00023014"/>
    </source>
</evidence>
<dbReference type="InterPro" id="IPR006094">
    <property type="entry name" value="Oxid_FAD_bind_N"/>
</dbReference>
<dbReference type="RefSeq" id="WP_149098004.1">
    <property type="nucleotide sequence ID" value="NZ_BMMG01000002.1"/>
</dbReference>
<reference evidence="10 12" key="2">
    <citation type="submission" date="2019-09" db="EMBL/GenBank/DDBJ databases">
        <title>A bacterium isolated from glacier soil.</title>
        <authorList>
            <person name="Liu Q."/>
        </authorList>
    </citation>
    <scope>NUCLEOTIDE SEQUENCE [LARGE SCALE GENOMIC DNA]</scope>
    <source>
        <strain evidence="10 12">MDT1-10-3</strain>
    </source>
</reference>
<dbReference type="InterPro" id="IPR016169">
    <property type="entry name" value="FAD-bd_PCMH_sub2"/>
</dbReference>
<keyword evidence="5" id="KW-0560">Oxidoreductase</keyword>
<dbReference type="SUPFAM" id="SSF55103">
    <property type="entry name" value="FAD-linked oxidases, C-terminal domain"/>
    <property type="match status" value="1"/>
</dbReference>
<keyword evidence="6" id="KW-0408">Iron</keyword>
<dbReference type="GO" id="GO:1903457">
    <property type="term" value="P:lactate catabolic process"/>
    <property type="evidence" value="ECO:0007669"/>
    <property type="project" value="TreeGrafter"/>
</dbReference>
<evidence type="ECO:0000256" key="4">
    <source>
        <dbReference type="ARBA" id="ARBA00022827"/>
    </source>
</evidence>
<accession>A0A5M8QMH6</accession>
<evidence type="ECO:0000313" key="13">
    <source>
        <dbReference type="Proteomes" id="UP001570846"/>
    </source>
</evidence>
<dbReference type="InterPro" id="IPR009051">
    <property type="entry name" value="Helical_ferredxn"/>
</dbReference>
<dbReference type="EMBL" id="JBGOGF010000001">
    <property type="protein sequence ID" value="MFA1770210.1"/>
    <property type="molecule type" value="Genomic_DNA"/>
</dbReference>
<evidence type="ECO:0000256" key="1">
    <source>
        <dbReference type="ARBA" id="ARBA00001974"/>
    </source>
</evidence>
<dbReference type="PROSITE" id="PS51379">
    <property type="entry name" value="4FE4S_FER_2"/>
    <property type="match status" value="1"/>
</dbReference>
<dbReference type="Gene3D" id="3.30.70.2740">
    <property type="match status" value="1"/>
</dbReference>
<evidence type="ECO:0000259" key="8">
    <source>
        <dbReference type="PROSITE" id="PS51379"/>
    </source>
</evidence>
<dbReference type="Gene3D" id="3.30.465.10">
    <property type="match status" value="1"/>
</dbReference>
<evidence type="ECO:0000313" key="12">
    <source>
        <dbReference type="Proteomes" id="UP000323866"/>
    </source>
</evidence>
<dbReference type="InterPro" id="IPR036318">
    <property type="entry name" value="FAD-bd_PCMH-like_sf"/>
</dbReference>
<dbReference type="InterPro" id="IPR017900">
    <property type="entry name" value="4Fe4S_Fe_S_CS"/>
</dbReference>
<dbReference type="GO" id="GO:0004458">
    <property type="term" value="F:D-lactate dehydrogenase (cytochrome) activity"/>
    <property type="evidence" value="ECO:0007669"/>
    <property type="project" value="TreeGrafter"/>
</dbReference>
<dbReference type="InterPro" id="IPR004113">
    <property type="entry name" value="FAD-bd_oxidored_4_C"/>
</dbReference>
<feature type="domain" description="FAD-binding PCMH-type" evidence="9">
    <location>
        <begin position="44"/>
        <end position="283"/>
    </location>
</feature>
<dbReference type="InterPro" id="IPR016167">
    <property type="entry name" value="FAD-bd_PCMH_sub1"/>
</dbReference>
<proteinExistence type="predicted"/>
<dbReference type="GO" id="GO:0071949">
    <property type="term" value="F:FAD binding"/>
    <property type="evidence" value="ECO:0007669"/>
    <property type="project" value="InterPro"/>
</dbReference>
<keyword evidence="13" id="KW-1185">Reference proteome</keyword>
<keyword evidence="3" id="KW-0479">Metal-binding</keyword>
<keyword evidence="4" id="KW-0274">FAD</keyword>
<evidence type="ECO:0000313" key="11">
    <source>
        <dbReference type="EMBL" id="MFA1770210.1"/>
    </source>
</evidence>
<dbReference type="Gene3D" id="3.30.43.10">
    <property type="entry name" value="Uridine Diphospho-n-acetylenolpyruvylglucosamine Reductase, domain 2"/>
    <property type="match status" value="1"/>
</dbReference>
<dbReference type="Gene3D" id="1.10.1060.10">
    <property type="entry name" value="Alpha-helical ferredoxin"/>
    <property type="match status" value="1"/>
</dbReference>
<reference evidence="10 12" key="1">
    <citation type="submission" date="2019-07" db="EMBL/GenBank/DDBJ databases">
        <authorList>
            <person name="Qu J.-H."/>
        </authorList>
    </citation>
    <scope>NUCLEOTIDE SEQUENCE [LARGE SCALE GENOMIC DNA]</scope>
    <source>
        <strain evidence="10 12">MDT1-10-3</strain>
    </source>
</reference>
<feature type="domain" description="4Fe-4S ferredoxin-type" evidence="8">
    <location>
        <begin position="628"/>
        <end position="659"/>
    </location>
</feature>
<dbReference type="GO" id="GO:0008720">
    <property type="term" value="F:D-lactate dehydrogenase (NAD+) activity"/>
    <property type="evidence" value="ECO:0007669"/>
    <property type="project" value="TreeGrafter"/>
</dbReference>
<dbReference type="PROSITE" id="PS00198">
    <property type="entry name" value="4FE4S_FER_1"/>
    <property type="match status" value="1"/>
</dbReference>
<protein>
    <submittedName>
        <fullName evidence="11">FAD-binding and (Fe-S)-binding domain-containing protein</fullName>
    </submittedName>
    <submittedName>
        <fullName evidence="10">FAD-binding protein</fullName>
    </submittedName>
</protein>
<keyword evidence="7" id="KW-0411">Iron-sulfur</keyword>
<dbReference type="OrthoDB" id="9767256at2"/>
<dbReference type="AlphaFoldDB" id="A0A5M8QMH6"/>
<dbReference type="Pfam" id="PF13534">
    <property type="entry name" value="Fer4_17"/>
    <property type="match status" value="1"/>
</dbReference>
<dbReference type="PANTHER" id="PTHR11748">
    <property type="entry name" value="D-LACTATE DEHYDROGENASE"/>
    <property type="match status" value="1"/>
</dbReference>
<evidence type="ECO:0000256" key="2">
    <source>
        <dbReference type="ARBA" id="ARBA00022630"/>
    </source>
</evidence>
<dbReference type="InterPro" id="IPR017896">
    <property type="entry name" value="4Fe4S_Fe-S-bd"/>
</dbReference>
<comment type="caution">
    <text evidence="10">The sequence shown here is derived from an EMBL/GenBank/DDBJ whole genome shotgun (WGS) entry which is preliminary data.</text>
</comment>
<organism evidence="10 12">
    <name type="scientific">Rufibacter glacialis</name>
    <dbReference type="NCBI Taxonomy" id="1259555"/>
    <lineage>
        <taxon>Bacteria</taxon>
        <taxon>Pseudomonadati</taxon>
        <taxon>Bacteroidota</taxon>
        <taxon>Cytophagia</taxon>
        <taxon>Cytophagales</taxon>
        <taxon>Hymenobacteraceae</taxon>
        <taxon>Rufibacter</taxon>
    </lineage>
</organism>
<dbReference type="Pfam" id="PF02913">
    <property type="entry name" value="FAD-oxidase_C"/>
    <property type="match status" value="1"/>
</dbReference>
<dbReference type="GO" id="GO:0051536">
    <property type="term" value="F:iron-sulfur cluster binding"/>
    <property type="evidence" value="ECO:0007669"/>
    <property type="project" value="UniProtKB-KW"/>
</dbReference>